<protein>
    <recommendedName>
        <fullName evidence="10">Peptidase M50</fullName>
    </recommendedName>
</protein>
<gene>
    <name evidence="8" type="ORF">CKA38_02140</name>
</gene>
<evidence type="ECO:0000256" key="7">
    <source>
        <dbReference type="SAM" id="Phobius"/>
    </source>
</evidence>
<dbReference type="EMBL" id="CP023004">
    <property type="protein sequence ID" value="AWI08223.1"/>
    <property type="molecule type" value="Genomic_DNA"/>
</dbReference>
<dbReference type="Proteomes" id="UP000244896">
    <property type="component" value="Chromosome"/>
</dbReference>
<feature type="transmembrane region" description="Helical" evidence="7">
    <location>
        <begin position="288"/>
        <end position="309"/>
    </location>
</feature>
<dbReference type="GO" id="GO:0008237">
    <property type="term" value="F:metallopeptidase activity"/>
    <property type="evidence" value="ECO:0007669"/>
    <property type="project" value="UniProtKB-KW"/>
</dbReference>
<proteinExistence type="inferred from homology"/>
<organism evidence="8 9">
    <name type="scientific">Ereboglobus luteus</name>
    <dbReference type="NCBI Taxonomy" id="1796921"/>
    <lineage>
        <taxon>Bacteria</taxon>
        <taxon>Pseudomonadati</taxon>
        <taxon>Verrucomicrobiota</taxon>
        <taxon>Opitutia</taxon>
        <taxon>Opitutales</taxon>
        <taxon>Opitutaceae</taxon>
        <taxon>Ereboglobus</taxon>
    </lineage>
</organism>
<name>A0A2U8E043_9BACT</name>
<dbReference type="PANTHER" id="PTHR39188:SF3">
    <property type="entry name" value="STAGE IV SPORULATION PROTEIN FB"/>
    <property type="match status" value="1"/>
</dbReference>
<evidence type="ECO:0000256" key="2">
    <source>
        <dbReference type="ARBA" id="ARBA00007931"/>
    </source>
</evidence>
<comment type="similarity">
    <text evidence="2">Belongs to the peptidase M50B family.</text>
</comment>
<evidence type="ECO:0000256" key="5">
    <source>
        <dbReference type="ARBA" id="ARBA00022833"/>
    </source>
</evidence>
<keyword evidence="6" id="KW-0482">Metalloprotease</keyword>
<feature type="transmembrane region" description="Helical" evidence="7">
    <location>
        <begin position="315"/>
        <end position="336"/>
    </location>
</feature>
<dbReference type="KEGG" id="elut:CKA38_02140"/>
<feature type="transmembrane region" description="Helical" evidence="7">
    <location>
        <begin position="367"/>
        <end position="388"/>
    </location>
</feature>
<dbReference type="GO" id="GO:0006508">
    <property type="term" value="P:proteolysis"/>
    <property type="evidence" value="ECO:0007669"/>
    <property type="project" value="UniProtKB-KW"/>
</dbReference>
<reference evidence="8 9" key="1">
    <citation type="journal article" date="2018" name="Syst. Appl. Microbiol.">
        <title>Ereboglobus luteus gen. nov. sp. nov. from cockroach guts, and new insights into the oxygen relationship of the genera Opitutus and Didymococcus (Verrucomicrobia: Opitutaceae).</title>
        <authorList>
            <person name="Tegtmeier D."/>
            <person name="Belitz A."/>
            <person name="Radek R."/>
            <person name="Heimerl T."/>
            <person name="Brune A."/>
        </authorList>
    </citation>
    <scope>NUCLEOTIDE SEQUENCE [LARGE SCALE GENOMIC DNA]</scope>
    <source>
        <strain evidence="8 9">Ho45</strain>
    </source>
</reference>
<feature type="transmembrane region" description="Helical" evidence="7">
    <location>
        <begin position="12"/>
        <end position="31"/>
    </location>
</feature>
<comment type="cofactor">
    <cofactor evidence="1">
        <name>Zn(2+)</name>
        <dbReference type="ChEBI" id="CHEBI:29105"/>
    </cofactor>
</comment>
<keyword evidence="9" id="KW-1185">Reference proteome</keyword>
<evidence type="ECO:0000256" key="3">
    <source>
        <dbReference type="ARBA" id="ARBA00022670"/>
    </source>
</evidence>
<dbReference type="CDD" id="cd06160">
    <property type="entry name" value="S2P-M50_like_2"/>
    <property type="match status" value="1"/>
</dbReference>
<dbReference type="AlphaFoldDB" id="A0A2U8E043"/>
<keyword evidence="3" id="KW-0645">Protease</keyword>
<evidence type="ECO:0000256" key="6">
    <source>
        <dbReference type="ARBA" id="ARBA00023049"/>
    </source>
</evidence>
<sequence length="459" mass="50480">MGNLHDTMQTITWLIVAIIGLWLGFQIVRLLSVVRFLGKTKFTGNRITPVAENDTPVWLRELAITQESVLLGEGFVRRHEHTIQLAIHADIPIPCIEYILPGQGVSALLRPNEPTVRPGECHVTLVSKLSNGQVLVTRSIEQHEIIPPPARLQDVALPDADLKDLIARHLARVEDAAKQGVLTVELAAAGDFAQLLNDLTGEHEAMLRASPVAFTRPDGTLQLRFFARLKIARRLIRESLAIDKREAARMRTLQSPPPLMSVENQAEMDWFQHHAMMESQRRGQSSAWLPKLLIMLGSLALFIIALRWIMSWETVVVIAIALTIHECGHLLGMKLFGYKDTQLLFLPFFGGAAVARDPLVLAPWKHLVILFLGPLPGIFAGIAMLLFAPDDPASMPWLSQAGIMFIVFNAFNLLPILPLDGGQIADVALVSRAPRLRAVFTAVSALALIALGLGAAALI</sequence>
<keyword evidence="5" id="KW-0862">Zinc</keyword>
<keyword evidence="7" id="KW-0472">Membrane</keyword>
<evidence type="ECO:0000313" key="8">
    <source>
        <dbReference type="EMBL" id="AWI08223.1"/>
    </source>
</evidence>
<keyword evidence="7" id="KW-1133">Transmembrane helix</keyword>
<evidence type="ECO:0000256" key="1">
    <source>
        <dbReference type="ARBA" id="ARBA00001947"/>
    </source>
</evidence>
<keyword evidence="7" id="KW-0812">Transmembrane</keyword>
<dbReference type="PANTHER" id="PTHR39188">
    <property type="entry name" value="MEMBRANE-ASSOCIATED ZINC METALLOPROTEASE M50B"/>
    <property type="match status" value="1"/>
</dbReference>
<feature type="transmembrane region" description="Helical" evidence="7">
    <location>
        <begin position="438"/>
        <end position="458"/>
    </location>
</feature>
<evidence type="ECO:0000313" key="9">
    <source>
        <dbReference type="Proteomes" id="UP000244896"/>
    </source>
</evidence>
<feature type="transmembrane region" description="Helical" evidence="7">
    <location>
        <begin position="397"/>
        <end position="418"/>
    </location>
</feature>
<accession>A0A2U8E043</accession>
<evidence type="ECO:0008006" key="10">
    <source>
        <dbReference type="Google" id="ProtNLM"/>
    </source>
</evidence>
<evidence type="ECO:0000256" key="4">
    <source>
        <dbReference type="ARBA" id="ARBA00022801"/>
    </source>
</evidence>
<keyword evidence="4" id="KW-0378">Hydrolase</keyword>